<comment type="caution">
    <text evidence="2">The sequence shown here is derived from an EMBL/GenBank/DDBJ whole genome shotgun (WGS) entry which is preliminary data.</text>
</comment>
<dbReference type="GO" id="GO:0016747">
    <property type="term" value="F:acyltransferase activity, transferring groups other than amino-acyl groups"/>
    <property type="evidence" value="ECO:0007669"/>
    <property type="project" value="InterPro"/>
</dbReference>
<dbReference type="AlphaFoldDB" id="Q1YRW2"/>
<evidence type="ECO:0000313" key="3">
    <source>
        <dbReference type="Proteomes" id="UP000005555"/>
    </source>
</evidence>
<dbReference type="STRING" id="314287.GB2207_04872"/>
<name>Q1YRW2_9GAMM</name>
<proteinExistence type="predicted"/>
<feature type="domain" description="N-acetyltransferase" evidence="1">
    <location>
        <begin position="2"/>
        <end position="161"/>
    </location>
</feature>
<dbReference type="eggNOG" id="COG0456">
    <property type="taxonomic scope" value="Bacteria"/>
</dbReference>
<reference evidence="2 3" key="1">
    <citation type="submission" date="2006-03" db="EMBL/GenBank/DDBJ databases">
        <authorList>
            <person name="Giovannoni S.J."/>
            <person name="Cho J.-C."/>
            <person name="Ferriera S."/>
            <person name="Johnson J."/>
            <person name="Kravitz S."/>
            <person name="Halpern A."/>
            <person name="Remington K."/>
            <person name="Beeson K."/>
            <person name="Tran B."/>
            <person name="Rogers Y.-H."/>
            <person name="Friedman R."/>
            <person name="Venter J.C."/>
        </authorList>
    </citation>
    <scope>NUCLEOTIDE SEQUENCE [LARGE SCALE GENOMIC DNA]</scope>
    <source>
        <strain evidence="2 3">HTCC2207</strain>
    </source>
</reference>
<dbReference type="HOGENOM" id="CLU_013985_42_2_6"/>
<evidence type="ECO:0000259" key="1">
    <source>
        <dbReference type="PROSITE" id="PS51186"/>
    </source>
</evidence>
<dbReference type="EMBL" id="AAPI01000004">
    <property type="protein sequence ID" value="EAS46933.1"/>
    <property type="molecule type" value="Genomic_DNA"/>
</dbReference>
<dbReference type="PANTHER" id="PTHR43138">
    <property type="entry name" value="ACETYLTRANSFERASE, GNAT FAMILY"/>
    <property type="match status" value="1"/>
</dbReference>
<gene>
    <name evidence="2" type="ORF">GB2207_04872</name>
</gene>
<dbReference type="InterPro" id="IPR052742">
    <property type="entry name" value="Mito_N-acetyltransferase"/>
</dbReference>
<dbReference type="Gene3D" id="3.40.630.30">
    <property type="match status" value="1"/>
</dbReference>
<evidence type="ECO:0000313" key="2">
    <source>
        <dbReference type="EMBL" id="EAS46933.1"/>
    </source>
</evidence>
<dbReference type="Pfam" id="PF00583">
    <property type="entry name" value="Acetyltransf_1"/>
    <property type="match status" value="1"/>
</dbReference>
<dbReference type="Proteomes" id="UP000005555">
    <property type="component" value="Unassembled WGS sequence"/>
</dbReference>
<organism evidence="2 3">
    <name type="scientific">gamma proteobacterium HTCC2207</name>
    <dbReference type="NCBI Taxonomy" id="314287"/>
    <lineage>
        <taxon>Bacteria</taxon>
        <taxon>Pseudomonadati</taxon>
        <taxon>Pseudomonadota</taxon>
        <taxon>Gammaproteobacteria</taxon>
        <taxon>Cellvibrionales</taxon>
        <taxon>Porticoccaceae</taxon>
        <taxon>SAR92 clade</taxon>
    </lineage>
</organism>
<keyword evidence="3" id="KW-1185">Reference proteome</keyword>
<sequence length="163" mass="18184">MITIRPFKSSDWPAVWAIIEPIFHAGETYSWSDITETQACDLWVEKVSATFVAVDENDCVLGSYYIKPNQPKLGAHICNVGYVVEEPQRGRGIASMMCEHSQADAIRQGFLAMQFNFVVSTNVGAVRLWEKHGFSIIGTVPQAFQHAGGYVDAFIMHKQLDSI</sequence>
<protein>
    <recommendedName>
        <fullName evidence="1">N-acetyltransferase domain-containing protein</fullName>
    </recommendedName>
</protein>
<dbReference type="OrthoDB" id="9788300at2"/>
<dbReference type="CDD" id="cd04301">
    <property type="entry name" value="NAT_SF"/>
    <property type="match status" value="1"/>
</dbReference>
<accession>Q1YRW2</accession>
<dbReference type="PANTHER" id="PTHR43138:SF1">
    <property type="entry name" value="N-ACETYLTRANSFERASE ACA1"/>
    <property type="match status" value="1"/>
</dbReference>
<dbReference type="InterPro" id="IPR016181">
    <property type="entry name" value="Acyl_CoA_acyltransferase"/>
</dbReference>
<dbReference type="SUPFAM" id="SSF55729">
    <property type="entry name" value="Acyl-CoA N-acyltransferases (Nat)"/>
    <property type="match status" value="1"/>
</dbReference>
<dbReference type="InterPro" id="IPR000182">
    <property type="entry name" value="GNAT_dom"/>
</dbReference>
<dbReference type="PROSITE" id="PS51186">
    <property type="entry name" value="GNAT"/>
    <property type="match status" value="1"/>
</dbReference>